<dbReference type="PANTHER" id="PTHR43283">
    <property type="entry name" value="BETA-LACTAMASE-RELATED"/>
    <property type="match status" value="1"/>
</dbReference>
<keyword evidence="2" id="KW-0378">Hydrolase</keyword>
<dbReference type="Gene3D" id="3.40.710.10">
    <property type="entry name" value="DD-peptidase/beta-lactamase superfamily"/>
    <property type="match status" value="1"/>
</dbReference>
<dbReference type="InterPro" id="IPR050789">
    <property type="entry name" value="Diverse_Enzym_Activities"/>
</dbReference>
<dbReference type="RefSeq" id="WP_111505425.1">
    <property type="nucleotide sequence ID" value="NZ_CP021965.1"/>
</dbReference>
<dbReference type="Proteomes" id="UP000249163">
    <property type="component" value="Chromosome"/>
</dbReference>
<dbReference type="SUPFAM" id="SSF56601">
    <property type="entry name" value="beta-lactamase/transpeptidase-like"/>
    <property type="match status" value="1"/>
</dbReference>
<dbReference type="Pfam" id="PF00144">
    <property type="entry name" value="Beta-lactamase"/>
    <property type="match status" value="1"/>
</dbReference>
<evidence type="ECO:0000313" key="3">
    <source>
        <dbReference type="Proteomes" id="UP000249163"/>
    </source>
</evidence>
<gene>
    <name evidence="2" type="ORF">CD191_24555</name>
</gene>
<dbReference type="EMBL" id="CP021965">
    <property type="protein sequence ID" value="AWV35549.1"/>
    <property type="molecule type" value="Genomic_DNA"/>
</dbReference>
<dbReference type="InterPro" id="IPR012338">
    <property type="entry name" value="Beta-lactam/transpept-like"/>
</dbReference>
<feature type="domain" description="Beta-lactamase-related" evidence="1">
    <location>
        <begin position="39"/>
        <end position="313"/>
    </location>
</feature>
<organism evidence="2 3">
    <name type="scientific">Paenibacillus odorifer</name>
    <dbReference type="NCBI Taxonomy" id="189426"/>
    <lineage>
        <taxon>Bacteria</taxon>
        <taxon>Bacillati</taxon>
        <taxon>Bacillota</taxon>
        <taxon>Bacilli</taxon>
        <taxon>Bacillales</taxon>
        <taxon>Paenibacillaceae</taxon>
        <taxon>Paenibacillus</taxon>
    </lineage>
</organism>
<evidence type="ECO:0000313" key="2">
    <source>
        <dbReference type="EMBL" id="AWV35549.1"/>
    </source>
</evidence>
<evidence type="ECO:0000259" key="1">
    <source>
        <dbReference type="Pfam" id="PF00144"/>
    </source>
</evidence>
<dbReference type="AlphaFoldDB" id="A0AAD0P4Q0"/>
<reference evidence="2 3" key="1">
    <citation type="submission" date="2017-06" db="EMBL/GenBank/DDBJ databases">
        <title>Complete genome sequence of Paenibacillus odorifer CBA7130.</title>
        <authorList>
            <person name="Nam Y.-D."/>
            <person name="Kang J."/>
            <person name="Chung W.-H."/>
        </authorList>
    </citation>
    <scope>NUCLEOTIDE SEQUENCE [LARGE SCALE GENOMIC DNA]</scope>
    <source>
        <strain evidence="2 3">CBA7130</strain>
    </source>
</reference>
<sequence length="331" mass="37159">MVNSCSYNSSRKGVTDITDWNLQPLIDGITNLDIRSCLIVQHGEPILEHYRDPQISEELGKINSCTKSVLSALVCIAIDKQIIPPPDTPISLFFPSLKEDRDPRKREITIEHLLTMTGGFNWTEFGGQNSFPAMTKTADWIKFVLAQPLAHTPGTVMTYNSGSSQLLSAILRDCSGQAVAEFAEDQLFQPLGIQSYHWESDPQGIHTGGFGLHLKPEDMLKFGLLYLQEGRWKNQQILFSDTIQQSTRPYVEANHPQKGFYGWHWWVSQFNAGSEQQPNEIPYYFALGFKGQHIIVVPAYELVAVITADKYKKGSPANVFGRFIVPALLGQ</sequence>
<name>A0AAD0P4Q0_9BACL</name>
<dbReference type="GO" id="GO:0016787">
    <property type="term" value="F:hydrolase activity"/>
    <property type="evidence" value="ECO:0007669"/>
    <property type="project" value="UniProtKB-KW"/>
</dbReference>
<accession>A0AAD0P4Q0</accession>
<dbReference type="PANTHER" id="PTHR43283:SF7">
    <property type="entry name" value="BETA-LACTAMASE-RELATED DOMAIN-CONTAINING PROTEIN"/>
    <property type="match status" value="1"/>
</dbReference>
<protein>
    <submittedName>
        <fullName evidence="2">Serine hydrolase</fullName>
    </submittedName>
</protein>
<dbReference type="InterPro" id="IPR001466">
    <property type="entry name" value="Beta-lactam-related"/>
</dbReference>
<proteinExistence type="predicted"/>